<dbReference type="AlphaFoldDB" id="A0A0A9D9A0"/>
<evidence type="ECO:0000313" key="1">
    <source>
        <dbReference type="EMBL" id="JAD82240.1"/>
    </source>
</evidence>
<reference evidence="1" key="1">
    <citation type="submission" date="2014-09" db="EMBL/GenBank/DDBJ databases">
        <authorList>
            <person name="Magalhaes I.L.F."/>
            <person name="Oliveira U."/>
            <person name="Santos F.R."/>
            <person name="Vidigal T.H.D.A."/>
            <person name="Brescovit A.D."/>
            <person name="Santos A.J."/>
        </authorList>
    </citation>
    <scope>NUCLEOTIDE SEQUENCE</scope>
    <source>
        <tissue evidence="1">Shoot tissue taken approximately 20 cm above the soil surface</tissue>
    </source>
</reference>
<proteinExistence type="predicted"/>
<name>A0A0A9D9A0_ARUDO</name>
<protein>
    <submittedName>
        <fullName evidence="1">Uncharacterized protein</fullName>
    </submittedName>
</protein>
<dbReference type="EMBL" id="GBRH01215655">
    <property type="protein sequence ID" value="JAD82240.1"/>
    <property type="molecule type" value="Transcribed_RNA"/>
</dbReference>
<organism evidence="1">
    <name type="scientific">Arundo donax</name>
    <name type="common">Giant reed</name>
    <name type="synonym">Donax arundinaceus</name>
    <dbReference type="NCBI Taxonomy" id="35708"/>
    <lineage>
        <taxon>Eukaryota</taxon>
        <taxon>Viridiplantae</taxon>
        <taxon>Streptophyta</taxon>
        <taxon>Embryophyta</taxon>
        <taxon>Tracheophyta</taxon>
        <taxon>Spermatophyta</taxon>
        <taxon>Magnoliopsida</taxon>
        <taxon>Liliopsida</taxon>
        <taxon>Poales</taxon>
        <taxon>Poaceae</taxon>
        <taxon>PACMAD clade</taxon>
        <taxon>Arundinoideae</taxon>
        <taxon>Arundineae</taxon>
        <taxon>Arundo</taxon>
    </lineage>
</organism>
<reference evidence="1" key="2">
    <citation type="journal article" date="2015" name="Data Brief">
        <title>Shoot transcriptome of the giant reed, Arundo donax.</title>
        <authorList>
            <person name="Barrero R.A."/>
            <person name="Guerrero F.D."/>
            <person name="Moolhuijzen P."/>
            <person name="Goolsby J.A."/>
            <person name="Tidwell J."/>
            <person name="Bellgard S.E."/>
            <person name="Bellgard M.I."/>
        </authorList>
    </citation>
    <scope>NUCLEOTIDE SEQUENCE</scope>
    <source>
        <tissue evidence="1">Shoot tissue taken approximately 20 cm above the soil surface</tissue>
    </source>
</reference>
<accession>A0A0A9D9A0</accession>
<sequence>MPCHMKKMVIRLSGAVSLFLPPVPSYGFVGLHFLLPTSSQYMLY</sequence>